<evidence type="ECO:0000313" key="2">
    <source>
        <dbReference type="EMBL" id="RAL70092.1"/>
    </source>
</evidence>
<reference evidence="3 4" key="1">
    <citation type="submission" date="2018-05" db="EMBL/GenBank/DDBJ databases">
        <title>Draft genome sequences of Dehalococcoides mccartyi strains RC and KS.</title>
        <authorList>
            <person name="Higgins S.A."/>
            <person name="Padilla-Crespo E."/>
            <person name="Loeffler F.E."/>
        </authorList>
    </citation>
    <scope>NUCLEOTIDE SEQUENCE [LARGE SCALE GENOMIC DNA]</scope>
    <source>
        <strain evidence="2 3">KS</strain>
        <strain evidence="1 4">RC</strain>
    </source>
</reference>
<comment type="caution">
    <text evidence="1">The sequence shown here is derived from an EMBL/GenBank/DDBJ whole genome shotgun (WGS) entry which is preliminary data.</text>
</comment>
<evidence type="ECO:0000313" key="4">
    <source>
        <dbReference type="Proteomes" id="UP000249146"/>
    </source>
</evidence>
<accession>A0A328EMT9</accession>
<dbReference type="Pfam" id="PF03692">
    <property type="entry name" value="CxxCxxCC"/>
    <property type="match status" value="1"/>
</dbReference>
<name>A0A328EMT9_9CHLR</name>
<sequence length="206" mass="23671">MDALRPFASSLASTEVSSYQRLTSEYESYCRGQMSKHFMAAKFNFKTCQRCGYCCLCYPCIPRPDEIEPASKYLNLTTTELIQKYMVVDTADCRIFFLRWAKEGQEDITGARIPPWRTYDRGYCILFDNETKGCRIHPVRPVEARIIKCWDSKTGKDKKLWGMNAWGQDDILKFLPDFNPKYFRTCSISPGLPPDNGAFSAADNEA</sequence>
<dbReference type="Proteomes" id="UP000249146">
    <property type="component" value="Unassembled WGS sequence"/>
</dbReference>
<dbReference type="InterPro" id="IPR005358">
    <property type="entry name" value="Puta_zinc/iron-chelating_dom"/>
</dbReference>
<evidence type="ECO:0000313" key="1">
    <source>
        <dbReference type="EMBL" id="RAL68908.1"/>
    </source>
</evidence>
<proteinExistence type="predicted"/>
<protein>
    <recommendedName>
        <fullName evidence="5">Zinc/iron-chelating domain-containing protein</fullName>
    </recommendedName>
</protein>
<evidence type="ECO:0000313" key="3">
    <source>
        <dbReference type="Proteomes" id="UP000248786"/>
    </source>
</evidence>
<gene>
    <name evidence="2" type="ORF">C1G86_1416</name>
    <name evidence="1" type="ORF">C1G87_1379</name>
</gene>
<evidence type="ECO:0008006" key="5">
    <source>
        <dbReference type="Google" id="ProtNLM"/>
    </source>
</evidence>
<organism evidence="1 4">
    <name type="scientific">Dehalococcoides mccartyi</name>
    <dbReference type="NCBI Taxonomy" id="61435"/>
    <lineage>
        <taxon>Bacteria</taxon>
        <taxon>Bacillati</taxon>
        <taxon>Chloroflexota</taxon>
        <taxon>Dehalococcoidia</taxon>
        <taxon>Dehalococcoidales</taxon>
        <taxon>Dehalococcoidaceae</taxon>
        <taxon>Dehalococcoides</taxon>
    </lineage>
</organism>
<dbReference type="Proteomes" id="UP000248786">
    <property type="component" value="Unassembled WGS sequence"/>
</dbReference>
<dbReference type="EMBL" id="QGLD01000016">
    <property type="protein sequence ID" value="RAL70092.1"/>
    <property type="molecule type" value="Genomic_DNA"/>
</dbReference>
<dbReference type="EMBL" id="QGLC01000018">
    <property type="protein sequence ID" value="RAL68908.1"/>
    <property type="molecule type" value="Genomic_DNA"/>
</dbReference>
<dbReference type="AlphaFoldDB" id="A0A328EMT9"/>